<evidence type="ECO:0000256" key="2">
    <source>
        <dbReference type="ARBA" id="ARBA00022525"/>
    </source>
</evidence>
<organism evidence="3 4">
    <name type="scientific">Sphingobium yanoikuyae ATCC 51230</name>
    <dbReference type="NCBI Taxonomy" id="883163"/>
    <lineage>
        <taxon>Bacteria</taxon>
        <taxon>Pseudomonadati</taxon>
        <taxon>Pseudomonadota</taxon>
        <taxon>Alphaproteobacteria</taxon>
        <taxon>Sphingomonadales</taxon>
        <taxon>Sphingomonadaceae</taxon>
        <taxon>Sphingobium</taxon>
    </lineage>
</organism>
<dbReference type="PANTHER" id="PTHR38340:SF1">
    <property type="entry name" value="S-LAYER PROTEIN"/>
    <property type="match status" value="1"/>
</dbReference>
<comment type="subcellular location">
    <subcellularLocation>
        <location evidence="1">Secreted</location>
    </subcellularLocation>
</comment>
<dbReference type="InterPro" id="IPR001343">
    <property type="entry name" value="Hemolysn_Ca-bd"/>
</dbReference>
<dbReference type="PATRIC" id="fig|883163.3.peg.4184"/>
<dbReference type="InterPro" id="IPR018511">
    <property type="entry name" value="Hemolysin-typ_Ca-bd_CS"/>
</dbReference>
<dbReference type="SUPFAM" id="SSF51120">
    <property type="entry name" value="beta-Roll"/>
    <property type="match status" value="5"/>
</dbReference>
<evidence type="ECO:0000256" key="1">
    <source>
        <dbReference type="ARBA" id="ARBA00004613"/>
    </source>
</evidence>
<dbReference type="Gene3D" id="2.150.10.10">
    <property type="entry name" value="Serralysin-like metalloprotease, C-terminal"/>
    <property type="match status" value="6"/>
</dbReference>
<keyword evidence="2" id="KW-0964">Secreted</keyword>
<evidence type="ECO:0000313" key="3">
    <source>
        <dbReference type="EMBL" id="EKU72786.1"/>
    </source>
</evidence>
<evidence type="ECO:0008006" key="5">
    <source>
        <dbReference type="Google" id="ProtNLM"/>
    </source>
</evidence>
<accession>K9CPG8</accession>
<name>K9CPG8_SPHYA</name>
<dbReference type="Pfam" id="PF00353">
    <property type="entry name" value="HemolysinCabind"/>
    <property type="match status" value="9"/>
</dbReference>
<sequence length="806" mass="82224">MTDFVGGPEDNIFNLTQYDGSSNVDGGDGYDILNLTYPNIYVVRDAWRMVLNEGYARNLTSYYTNDVVFENIELLTITAPIVHSSGYVEIIVNTDRVNALIDGNGGGRITLDYMAESVGRTFTYDHDGLNAYGLVTFKNIAGLQILGGTGDDILSGDPDNAEGGTITIISGAGNDILDTGAYSGWLYGGLGNDILYSRSPFARVDGQWGDDILYGITGSGSLFGGTGNDTYIIDGVYIAVTEYAGEGVDEVRTSLASYLLPANFEKLTGTSASGQALTGNGGDNYIVGNVGIDTIAGGAGNDVIEGGEGNDILSGETGVDSVSYEHAVGAVQVSLQAGIATGGAGNDQLWDFENVIGSAFADVLTGNDGNNVLAGLAGDDILSGGAGIDTASYEQAAAGVQVSLLAGLATGGAGNDTLSGIENIRGSAYADMLTGDHGNNALSGLSGDDLIEGGAGDDILSGGVGIDSVSYEHAVAGVQVSLAAGVATGGAGNDTLSEFENIRGSAYADILTGDNGVNVLSGLAGADQMIGLGGDDEYWVDNQGDVIVEAVGGGYDRVFAKVDYTLADNVESLTLIGRGNIDAYGNDLDNILTGNSGNNRLRGFGGEDYMAGGAGNDIYHVNSWGDQVVEAPGGGTDLIVSSISIDLLALPDVENVTLVNRWNINLNGNALDNVLAGNSGDNVIRGFGGNDVLSGGAGRDSFGFDAAPGAGDLVQITDFSVADDIILLSHDQFGPIGSGSGGWGLLDPDSFVIGNVAADANDRILYDSATGALFYDADGNGAEAAVQFALLTPGLALTSADFNVIL</sequence>
<dbReference type="GO" id="GO:0005576">
    <property type="term" value="C:extracellular region"/>
    <property type="evidence" value="ECO:0007669"/>
    <property type="project" value="UniProtKB-SubCell"/>
</dbReference>
<dbReference type="InterPro" id="IPR050557">
    <property type="entry name" value="RTX_toxin/Mannuronan_C5-epim"/>
</dbReference>
<evidence type="ECO:0000313" key="4">
    <source>
        <dbReference type="Proteomes" id="UP000009887"/>
    </source>
</evidence>
<gene>
    <name evidence="3" type="ORF">HMPREF9718_04149</name>
</gene>
<dbReference type="InterPro" id="IPR011049">
    <property type="entry name" value="Serralysin-like_metalloprot_C"/>
</dbReference>
<dbReference type="Proteomes" id="UP000009887">
    <property type="component" value="Unassembled WGS sequence"/>
</dbReference>
<keyword evidence="4" id="KW-1185">Reference proteome</keyword>
<dbReference type="PROSITE" id="PS00330">
    <property type="entry name" value="HEMOLYSIN_CALCIUM"/>
    <property type="match status" value="2"/>
</dbReference>
<protein>
    <recommendedName>
        <fullName evidence="5">Calcium-binding protein</fullName>
    </recommendedName>
</protein>
<dbReference type="PRINTS" id="PR00313">
    <property type="entry name" value="CABNDNGRPT"/>
</dbReference>
<dbReference type="PANTHER" id="PTHR38340">
    <property type="entry name" value="S-LAYER PROTEIN"/>
    <property type="match status" value="1"/>
</dbReference>
<dbReference type="GO" id="GO:0005509">
    <property type="term" value="F:calcium ion binding"/>
    <property type="evidence" value="ECO:0007669"/>
    <property type="project" value="InterPro"/>
</dbReference>
<proteinExistence type="predicted"/>
<comment type="caution">
    <text evidence="3">The sequence shown here is derived from an EMBL/GenBank/DDBJ whole genome shotgun (WGS) entry which is preliminary data.</text>
</comment>
<dbReference type="AlphaFoldDB" id="K9CPG8"/>
<dbReference type="HOGENOM" id="CLU_374624_0_0_5"/>
<dbReference type="EMBL" id="AGZU01000016">
    <property type="protein sequence ID" value="EKU72786.1"/>
    <property type="molecule type" value="Genomic_DNA"/>
</dbReference>
<reference evidence="3 4" key="1">
    <citation type="submission" date="2012-09" db="EMBL/GenBank/DDBJ databases">
        <title>The Genome Sequence of Sphingobium yanoikuyae ATCC 51230.</title>
        <authorList>
            <consortium name="The Broad Institute Genome Sequencing Platform"/>
            <person name="Earl A."/>
            <person name="Ward D."/>
            <person name="Feldgarden M."/>
            <person name="Gevers D."/>
            <person name="Huys G."/>
            <person name="Walker B."/>
            <person name="Young S.K."/>
            <person name="Zeng Q."/>
            <person name="Gargeya S."/>
            <person name="Fitzgerald M."/>
            <person name="Haas B."/>
            <person name="Abouelleil A."/>
            <person name="Alvarado L."/>
            <person name="Arachchi H.M."/>
            <person name="Berlin A.M."/>
            <person name="Chapman S.B."/>
            <person name="Goldberg J."/>
            <person name="Griggs A."/>
            <person name="Gujja S."/>
            <person name="Hansen M."/>
            <person name="Howarth C."/>
            <person name="Imamovic A."/>
            <person name="Larimer J."/>
            <person name="McCowen C."/>
            <person name="Montmayeur A."/>
            <person name="Murphy C."/>
            <person name="Neiman D."/>
            <person name="Pearson M."/>
            <person name="Priest M."/>
            <person name="Roberts A."/>
            <person name="Saif S."/>
            <person name="Shea T."/>
            <person name="Sisk P."/>
            <person name="Sykes S."/>
            <person name="Wortman J."/>
            <person name="Nusbaum C."/>
            <person name="Birren B."/>
        </authorList>
    </citation>
    <scope>NUCLEOTIDE SEQUENCE [LARGE SCALE GENOMIC DNA]</scope>
    <source>
        <strain evidence="3 4">ATCC 51230</strain>
    </source>
</reference>